<accession>A0A1W9Z584</accession>
<dbReference type="InterPro" id="IPR000835">
    <property type="entry name" value="HTH_MarR-typ"/>
</dbReference>
<dbReference type="PANTHER" id="PTHR39515">
    <property type="entry name" value="CONSERVED PROTEIN"/>
    <property type="match status" value="1"/>
</dbReference>
<evidence type="ECO:0000313" key="2">
    <source>
        <dbReference type="EMBL" id="ORA07527.1"/>
    </source>
</evidence>
<comment type="caution">
    <text evidence="2">The sequence shown here is derived from an EMBL/GenBank/DDBJ whole genome shotgun (WGS) entry which is preliminary data.</text>
</comment>
<dbReference type="AlphaFoldDB" id="A0A1W9Z584"/>
<keyword evidence="3" id="KW-1185">Reference proteome</keyword>
<dbReference type="InterPro" id="IPR036388">
    <property type="entry name" value="WH-like_DNA-bd_sf"/>
</dbReference>
<name>A0A1W9Z584_MYCAI</name>
<sequence>MREDVVDFLDDAADLTMRFLAPREALSVSAVFVLNRVGREGPMRLTTLATSEGVSQPSMTQLVQRLERQGLMTRCSDPSDGRATLVAITPAGREVMARRRQVRAQRLAELLETLTDQQQERLLWLSVLAAGPIIRQLVENAEVCLAPGRAAADRKVCG</sequence>
<dbReference type="EMBL" id="MVHG01000146">
    <property type="protein sequence ID" value="ORA07527.1"/>
    <property type="molecule type" value="Genomic_DNA"/>
</dbReference>
<dbReference type="SUPFAM" id="SSF46785">
    <property type="entry name" value="Winged helix' DNA-binding domain"/>
    <property type="match status" value="1"/>
</dbReference>
<dbReference type="Gene3D" id="1.10.10.10">
    <property type="entry name" value="Winged helix-like DNA-binding domain superfamily/Winged helix DNA-binding domain"/>
    <property type="match status" value="1"/>
</dbReference>
<dbReference type="InterPro" id="IPR052526">
    <property type="entry name" value="HTH-type_Bedaq_tolerance"/>
</dbReference>
<dbReference type="PANTHER" id="PTHR39515:SF2">
    <property type="entry name" value="HTH-TYPE TRANSCRIPTIONAL REGULATOR RV0880"/>
    <property type="match status" value="1"/>
</dbReference>
<dbReference type="PROSITE" id="PS50995">
    <property type="entry name" value="HTH_MARR_2"/>
    <property type="match status" value="1"/>
</dbReference>
<gene>
    <name evidence="2" type="ORF">BST14_27370</name>
</gene>
<feature type="domain" description="HTH marR-type" evidence="1">
    <location>
        <begin position="1"/>
        <end position="131"/>
    </location>
</feature>
<proteinExistence type="predicted"/>
<dbReference type="InterPro" id="IPR036390">
    <property type="entry name" value="WH_DNA-bd_sf"/>
</dbReference>
<evidence type="ECO:0000259" key="1">
    <source>
        <dbReference type="PROSITE" id="PS50995"/>
    </source>
</evidence>
<protein>
    <recommendedName>
        <fullName evidence="1">HTH marR-type domain-containing protein</fullName>
    </recommendedName>
</protein>
<organism evidence="2 3">
    <name type="scientific">Mycobacterium arosiense ATCC BAA-1401 = DSM 45069</name>
    <dbReference type="NCBI Taxonomy" id="1265311"/>
    <lineage>
        <taxon>Bacteria</taxon>
        <taxon>Bacillati</taxon>
        <taxon>Actinomycetota</taxon>
        <taxon>Actinomycetes</taxon>
        <taxon>Mycobacteriales</taxon>
        <taxon>Mycobacteriaceae</taxon>
        <taxon>Mycobacterium</taxon>
        <taxon>Mycobacterium avium complex (MAC)</taxon>
    </lineage>
</organism>
<reference evidence="2 3" key="1">
    <citation type="submission" date="2016-12" db="EMBL/GenBank/DDBJ databases">
        <title>The new phylogeny of genus Mycobacterium.</title>
        <authorList>
            <person name="Tortoli E."/>
            <person name="Trovato A."/>
            <person name="Cirillo D.M."/>
        </authorList>
    </citation>
    <scope>NUCLEOTIDE SEQUENCE [LARGE SCALE GENOMIC DNA]</scope>
    <source>
        <strain evidence="2 3">DSM 45069</strain>
    </source>
</reference>
<dbReference type="GO" id="GO:0003700">
    <property type="term" value="F:DNA-binding transcription factor activity"/>
    <property type="evidence" value="ECO:0007669"/>
    <property type="project" value="InterPro"/>
</dbReference>
<evidence type="ECO:0000313" key="3">
    <source>
        <dbReference type="Proteomes" id="UP000192707"/>
    </source>
</evidence>
<dbReference type="SMART" id="SM00347">
    <property type="entry name" value="HTH_MARR"/>
    <property type="match status" value="1"/>
</dbReference>
<dbReference type="PRINTS" id="PR00598">
    <property type="entry name" value="HTHMARR"/>
</dbReference>
<dbReference type="Proteomes" id="UP000192707">
    <property type="component" value="Unassembled WGS sequence"/>
</dbReference>
<dbReference type="Pfam" id="PF01047">
    <property type="entry name" value="MarR"/>
    <property type="match status" value="1"/>
</dbReference>